<feature type="compositionally biased region" description="Low complexity" evidence="7">
    <location>
        <begin position="106"/>
        <end position="119"/>
    </location>
</feature>
<reference evidence="8 9" key="1">
    <citation type="submission" date="2019-02" db="EMBL/GenBank/DDBJ databases">
        <title>Genome sequencing of the rare red list fungi Phellinidium pouzarii.</title>
        <authorList>
            <person name="Buettner E."/>
            <person name="Kellner H."/>
        </authorList>
    </citation>
    <scope>NUCLEOTIDE SEQUENCE [LARGE SCALE GENOMIC DNA]</scope>
    <source>
        <strain evidence="8 9">DSM 108285</strain>
    </source>
</reference>
<evidence type="ECO:0000256" key="3">
    <source>
        <dbReference type="ARBA" id="ARBA00022723"/>
    </source>
</evidence>
<keyword evidence="5" id="KW-0460">Magnesium</keyword>
<keyword evidence="9" id="KW-1185">Reference proteome</keyword>
<evidence type="ECO:0000256" key="6">
    <source>
        <dbReference type="ARBA" id="ARBA00023211"/>
    </source>
</evidence>
<sequence>MTAIRETFEETGILLASRKPKSQVPGLMEEALGKARRSIHAQKLLFTKFLSDNGLEPDIGSLLPFTEWVTPPPVPRRFRAQFFVTFLPIASALSGPTSGTHLNRLPSPDSPDSPTSTSTEVISAQYIHPRAVLTAFARGDMKLMPPQFYLLTTLNEIFSGAGAEVSTAAQRQLVQRLAHSSFGQMVINPRYLPGPEGELPDGRRVLTYEGDESRGGKKGRLHRAIIKPQKGTHLPAELILIRNFDIFTEMGEPPSSKL</sequence>
<name>A0A4S4KIU8_9AGAM</name>
<dbReference type="Proteomes" id="UP000308199">
    <property type="component" value="Unassembled WGS sequence"/>
</dbReference>
<dbReference type="PANTHER" id="PTHR12318:SF0">
    <property type="entry name" value="ACYL-COENZYME A DIPHOSPHATASE NUDT19"/>
    <property type="match status" value="1"/>
</dbReference>
<dbReference type="Gene3D" id="3.90.79.10">
    <property type="entry name" value="Nucleoside Triphosphate Pyrophosphohydrolase"/>
    <property type="match status" value="1"/>
</dbReference>
<gene>
    <name evidence="8" type="ORF">EW145_g7455</name>
</gene>
<evidence type="ECO:0000313" key="9">
    <source>
        <dbReference type="Proteomes" id="UP000308199"/>
    </source>
</evidence>
<dbReference type="InterPro" id="IPR039121">
    <property type="entry name" value="NUDT19"/>
</dbReference>
<evidence type="ECO:0008006" key="10">
    <source>
        <dbReference type="Google" id="ProtNLM"/>
    </source>
</evidence>
<protein>
    <recommendedName>
        <fullName evidence="10">Nudix hydrolase domain-containing protein</fullName>
    </recommendedName>
</protein>
<comment type="cofactor">
    <cofactor evidence="1">
        <name>Mn(2+)</name>
        <dbReference type="ChEBI" id="CHEBI:29035"/>
    </cofactor>
</comment>
<dbReference type="PANTHER" id="PTHR12318">
    <property type="entry name" value="TESTOSTERONE-REGULATED PROTEIN RP2"/>
    <property type="match status" value="1"/>
</dbReference>
<dbReference type="GO" id="GO:0005739">
    <property type="term" value="C:mitochondrion"/>
    <property type="evidence" value="ECO:0007669"/>
    <property type="project" value="TreeGrafter"/>
</dbReference>
<keyword evidence="6" id="KW-0464">Manganese</keyword>
<organism evidence="8 9">
    <name type="scientific">Phellinidium pouzarii</name>
    <dbReference type="NCBI Taxonomy" id="167371"/>
    <lineage>
        <taxon>Eukaryota</taxon>
        <taxon>Fungi</taxon>
        <taxon>Dikarya</taxon>
        <taxon>Basidiomycota</taxon>
        <taxon>Agaricomycotina</taxon>
        <taxon>Agaricomycetes</taxon>
        <taxon>Hymenochaetales</taxon>
        <taxon>Hymenochaetaceae</taxon>
        <taxon>Phellinidium</taxon>
    </lineage>
</organism>
<evidence type="ECO:0000313" key="8">
    <source>
        <dbReference type="EMBL" id="THG98274.1"/>
    </source>
</evidence>
<evidence type="ECO:0000256" key="5">
    <source>
        <dbReference type="ARBA" id="ARBA00022842"/>
    </source>
</evidence>
<keyword evidence="3" id="KW-0479">Metal-binding</keyword>
<evidence type="ECO:0000256" key="2">
    <source>
        <dbReference type="ARBA" id="ARBA00001946"/>
    </source>
</evidence>
<dbReference type="GO" id="GO:0016818">
    <property type="term" value="F:hydrolase activity, acting on acid anhydrides, in phosphorus-containing anhydrides"/>
    <property type="evidence" value="ECO:0007669"/>
    <property type="project" value="InterPro"/>
</dbReference>
<dbReference type="GO" id="GO:0046872">
    <property type="term" value="F:metal ion binding"/>
    <property type="evidence" value="ECO:0007669"/>
    <property type="project" value="UniProtKB-KW"/>
</dbReference>
<dbReference type="EMBL" id="SGPK01000748">
    <property type="protein sequence ID" value="THG98274.1"/>
    <property type="molecule type" value="Genomic_DNA"/>
</dbReference>
<keyword evidence="4" id="KW-0378">Hydrolase</keyword>
<evidence type="ECO:0000256" key="1">
    <source>
        <dbReference type="ARBA" id="ARBA00001936"/>
    </source>
</evidence>
<accession>A0A4S4KIU8</accession>
<comment type="caution">
    <text evidence="8">The sequence shown here is derived from an EMBL/GenBank/DDBJ whole genome shotgun (WGS) entry which is preliminary data.</text>
</comment>
<feature type="region of interest" description="Disordered" evidence="7">
    <location>
        <begin position="97"/>
        <end position="120"/>
    </location>
</feature>
<evidence type="ECO:0000256" key="4">
    <source>
        <dbReference type="ARBA" id="ARBA00022801"/>
    </source>
</evidence>
<evidence type="ECO:0000256" key="7">
    <source>
        <dbReference type="SAM" id="MobiDB-lite"/>
    </source>
</evidence>
<proteinExistence type="predicted"/>
<dbReference type="AlphaFoldDB" id="A0A4S4KIU8"/>
<comment type="cofactor">
    <cofactor evidence="2">
        <name>Mg(2+)</name>
        <dbReference type="ChEBI" id="CHEBI:18420"/>
    </cofactor>
</comment>
<dbReference type="OrthoDB" id="1695362at2759"/>